<organism evidence="3 4">
    <name type="scientific">Streptomyces luteosporeus</name>
    <dbReference type="NCBI Taxonomy" id="173856"/>
    <lineage>
        <taxon>Bacteria</taxon>
        <taxon>Bacillati</taxon>
        <taxon>Actinomycetota</taxon>
        <taxon>Actinomycetes</taxon>
        <taxon>Kitasatosporales</taxon>
        <taxon>Streptomycetaceae</taxon>
        <taxon>Streptomyces</taxon>
    </lineage>
</organism>
<evidence type="ECO:0000313" key="4">
    <source>
        <dbReference type="Proteomes" id="UP001500886"/>
    </source>
</evidence>
<dbReference type="Pfam" id="PF04075">
    <property type="entry name" value="F420H2_quin_red"/>
    <property type="match status" value="1"/>
</dbReference>
<dbReference type="InterPro" id="IPR012349">
    <property type="entry name" value="Split_barrel_FMN-bd"/>
</dbReference>
<evidence type="ECO:0000256" key="1">
    <source>
        <dbReference type="ARBA" id="ARBA00008710"/>
    </source>
</evidence>
<sequence length="146" mass="15982">MTNNAVNSNPFNLRVIEEFRKNEGRVGGPFAGRNLLLLTTRGARSGLLRTTPLVYLPHEGHLVVFASNGGSPTAPGWYHNLMAAPEATVEVGTERYPVRARLLEGPQREEAWTLQIAADSSFADFRERAARAGREVPVVALERTTG</sequence>
<evidence type="ECO:0008006" key="5">
    <source>
        <dbReference type="Google" id="ProtNLM"/>
    </source>
</evidence>
<reference evidence="4" key="1">
    <citation type="journal article" date="2019" name="Int. J. Syst. Evol. Microbiol.">
        <title>The Global Catalogue of Microorganisms (GCM) 10K type strain sequencing project: providing services to taxonomists for standard genome sequencing and annotation.</title>
        <authorList>
            <consortium name="The Broad Institute Genomics Platform"/>
            <consortium name="The Broad Institute Genome Sequencing Center for Infectious Disease"/>
            <person name="Wu L."/>
            <person name="Ma J."/>
        </authorList>
    </citation>
    <scope>NUCLEOTIDE SEQUENCE [LARGE SCALE GENOMIC DNA]</scope>
    <source>
        <strain evidence="4">JCM 4542</strain>
    </source>
</reference>
<dbReference type="NCBIfam" id="TIGR00026">
    <property type="entry name" value="hi_GC_TIGR00026"/>
    <property type="match status" value="1"/>
</dbReference>
<name>A0ABN3U224_9ACTN</name>
<dbReference type="Proteomes" id="UP001500886">
    <property type="component" value="Unassembled WGS sequence"/>
</dbReference>
<dbReference type="PANTHER" id="PTHR39428">
    <property type="entry name" value="F420H(2)-DEPENDENT QUINONE REDUCTASE RV1261C"/>
    <property type="match status" value="1"/>
</dbReference>
<comment type="similarity">
    <text evidence="1">Belongs to the F420H(2)-dependent quinone reductase family.</text>
</comment>
<gene>
    <name evidence="3" type="ORF">GCM10010315_48290</name>
</gene>
<comment type="caution">
    <text evidence="3">The sequence shown here is derived from an EMBL/GenBank/DDBJ whole genome shotgun (WGS) entry which is preliminary data.</text>
</comment>
<dbReference type="InterPro" id="IPR004378">
    <property type="entry name" value="F420H2_quin_Rdtase"/>
</dbReference>
<dbReference type="SUPFAM" id="SSF50475">
    <property type="entry name" value="FMN-binding split barrel"/>
    <property type="match status" value="1"/>
</dbReference>
<protein>
    <recommendedName>
        <fullName evidence="5">Nitroreductase family deazaflavin-dependent oxidoreductase</fullName>
    </recommendedName>
</protein>
<accession>A0ABN3U224</accession>
<dbReference type="PANTHER" id="PTHR39428:SF1">
    <property type="entry name" value="F420H(2)-DEPENDENT QUINONE REDUCTASE RV1261C"/>
    <property type="match status" value="1"/>
</dbReference>
<dbReference type="RefSeq" id="WP_344437793.1">
    <property type="nucleotide sequence ID" value="NZ_BAAASL010000020.1"/>
</dbReference>
<evidence type="ECO:0000313" key="3">
    <source>
        <dbReference type="EMBL" id="GAA2722651.1"/>
    </source>
</evidence>
<dbReference type="EMBL" id="BAAASL010000020">
    <property type="protein sequence ID" value="GAA2722651.1"/>
    <property type="molecule type" value="Genomic_DNA"/>
</dbReference>
<evidence type="ECO:0000256" key="2">
    <source>
        <dbReference type="ARBA" id="ARBA00049106"/>
    </source>
</evidence>
<proteinExistence type="inferred from homology"/>
<comment type="catalytic activity">
    <reaction evidence="2">
        <text>oxidized coenzyme F420-(gamma-L-Glu)(n) + a quinol + H(+) = reduced coenzyme F420-(gamma-L-Glu)(n) + a quinone</text>
        <dbReference type="Rhea" id="RHEA:39663"/>
        <dbReference type="Rhea" id="RHEA-COMP:12939"/>
        <dbReference type="Rhea" id="RHEA-COMP:14378"/>
        <dbReference type="ChEBI" id="CHEBI:15378"/>
        <dbReference type="ChEBI" id="CHEBI:24646"/>
        <dbReference type="ChEBI" id="CHEBI:132124"/>
        <dbReference type="ChEBI" id="CHEBI:133980"/>
        <dbReference type="ChEBI" id="CHEBI:139511"/>
    </reaction>
</comment>
<dbReference type="Gene3D" id="2.30.110.10">
    <property type="entry name" value="Electron Transport, Fmn-binding Protein, Chain A"/>
    <property type="match status" value="1"/>
</dbReference>
<keyword evidence="4" id="KW-1185">Reference proteome</keyword>